<feature type="transmembrane region" description="Helical" evidence="1">
    <location>
        <begin position="33"/>
        <end position="52"/>
    </location>
</feature>
<keyword evidence="1" id="KW-0472">Membrane</keyword>
<protein>
    <submittedName>
        <fullName evidence="2">Uncharacterized protein</fullName>
    </submittedName>
</protein>
<proteinExistence type="predicted"/>
<keyword evidence="1" id="KW-1133">Transmembrane helix</keyword>
<reference evidence="2 3" key="1">
    <citation type="submission" date="2016-10" db="EMBL/GenBank/DDBJ databases">
        <authorList>
            <person name="de Groot N.N."/>
        </authorList>
    </citation>
    <scope>NUCLEOTIDE SEQUENCE [LARGE SCALE GENOMIC DNA]</scope>
    <source>
        <strain evidence="2 3">DSM 26656</strain>
    </source>
</reference>
<evidence type="ECO:0000256" key="1">
    <source>
        <dbReference type="SAM" id="Phobius"/>
    </source>
</evidence>
<sequence>MAMTCLTALIAATSIGTALFSGMVPVGAMTSDILSLVLAGLTAVAVASAAALDS</sequence>
<name>A0A1H6A7W1_9HYPH</name>
<organism evidence="2 3">
    <name type="scientific">Bosea lathyri</name>
    <dbReference type="NCBI Taxonomy" id="1036778"/>
    <lineage>
        <taxon>Bacteria</taxon>
        <taxon>Pseudomonadati</taxon>
        <taxon>Pseudomonadota</taxon>
        <taxon>Alphaproteobacteria</taxon>
        <taxon>Hyphomicrobiales</taxon>
        <taxon>Boseaceae</taxon>
        <taxon>Bosea</taxon>
    </lineage>
</organism>
<dbReference type="Proteomes" id="UP000236743">
    <property type="component" value="Unassembled WGS sequence"/>
</dbReference>
<keyword evidence="1" id="KW-0812">Transmembrane</keyword>
<evidence type="ECO:0000313" key="3">
    <source>
        <dbReference type="Proteomes" id="UP000236743"/>
    </source>
</evidence>
<evidence type="ECO:0000313" key="2">
    <source>
        <dbReference type="EMBL" id="SEG44833.1"/>
    </source>
</evidence>
<accession>A0A1H6A7W1</accession>
<keyword evidence="3" id="KW-1185">Reference proteome</keyword>
<gene>
    <name evidence="2" type="ORF">SAMN04488115_105279</name>
</gene>
<dbReference type="AlphaFoldDB" id="A0A1H6A7W1"/>
<dbReference type="EMBL" id="FNUY01000005">
    <property type="protein sequence ID" value="SEG44833.1"/>
    <property type="molecule type" value="Genomic_DNA"/>
</dbReference>